<dbReference type="Pfam" id="PF13413">
    <property type="entry name" value="HTH_25"/>
    <property type="match status" value="1"/>
</dbReference>
<keyword evidence="2" id="KW-1133">Transmembrane helix</keyword>
<dbReference type="InterPro" id="IPR010982">
    <property type="entry name" value="Lambda_DNA-bd_dom_sf"/>
</dbReference>
<organism evidence="3 4">
    <name type="scientific">candidate division CPR2 bacterium GW2011_GWC1_41_48</name>
    <dbReference type="NCBI Taxonomy" id="1618344"/>
    <lineage>
        <taxon>Bacteria</taxon>
        <taxon>Bacteria division CPR2</taxon>
    </lineage>
</organism>
<dbReference type="EMBL" id="LCBL01000002">
    <property type="protein sequence ID" value="KKS09341.1"/>
    <property type="molecule type" value="Genomic_DNA"/>
</dbReference>
<sequence length="338" mass="37841">MSPEFTKTQITQKGGLGELLRSKRESLGYSVKEVELNTRIRSKYILAFEADDFEKLPDDVYIKGFLKNYSDFLGLEYQDVLALYNREKSIDLKVKKISIKVIKKQKTYKPRIVLTPRTLLVAGIITGFFAVASFIMWQFSLFAAPPELIIESPANNSEVTSEALVLSGKTTKGATLYVNDIQIQNADGDFKEKISLQDGPNVIRVMAINQLNKKSEKLITVVAKLPKLEITPIPIAFNGLEVKATAGEFPITLDLVVDDKEKVHQFLMPGTTQTFKAVDKMSFTTSNAKSTKIVISNEKMINKDLGFLMTPDKKVEGNAPVPKPEPKSIEFKKDLEVR</sequence>
<dbReference type="InterPro" id="IPR013783">
    <property type="entry name" value="Ig-like_fold"/>
</dbReference>
<evidence type="ECO:0000256" key="1">
    <source>
        <dbReference type="SAM" id="MobiDB-lite"/>
    </source>
</evidence>
<dbReference type="GO" id="GO:0003677">
    <property type="term" value="F:DNA binding"/>
    <property type="evidence" value="ECO:0007669"/>
    <property type="project" value="InterPro"/>
</dbReference>
<keyword evidence="2" id="KW-0472">Membrane</keyword>
<evidence type="ECO:0000313" key="4">
    <source>
        <dbReference type="Proteomes" id="UP000033869"/>
    </source>
</evidence>
<dbReference type="Gene3D" id="2.60.40.10">
    <property type="entry name" value="Immunoglobulins"/>
    <property type="match status" value="1"/>
</dbReference>
<evidence type="ECO:0000313" key="3">
    <source>
        <dbReference type="EMBL" id="KKS09341.1"/>
    </source>
</evidence>
<feature type="compositionally biased region" description="Basic and acidic residues" evidence="1">
    <location>
        <begin position="324"/>
        <end position="338"/>
    </location>
</feature>
<name>A0A0G0YIH0_UNCC2</name>
<evidence type="ECO:0008006" key="5">
    <source>
        <dbReference type="Google" id="ProtNLM"/>
    </source>
</evidence>
<gene>
    <name evidence="3" type="ORF">UU65_C0002G0119</name>
</gene>
<feature type="transmembrane region" description="Helical" evidence="2">
    <location>
        <begin position="119"/>
        <end position="139"/>
    </location>
</feature>
<dbReference type="Gene3D" id="1.10.260.40">
    <property type="entry name" value="lambda repressor-like DNA-binding domains"/>
    <property type="match status" value="1"/>
</dbReference>
<accession>A0A0G0YIH0</accession>
<dbReference type="PANTHER" id="PTHR34475:SF1">
    <property type="entry name" value="CYTOSKELETON PROTEIN RODZ"/>
    <property type="match status" value="1"/>
</dbReference>
<keyword evidence="2" id="KW-0812">Transmembrane</keyword>
<feature type="region of interest" description="Disordered" evidence="1">
    <location>
        <begin position="313"/>
        <end position="338"/>
    </location>
</feature>
<dbReference type="InterPro" id="IPR050400">
    <property type="entry name" value="Bact_Cytoskel_RodZ"/>
</dbReference>
<dbReference type="Proteomes" id="UP000033869">
    <property type="component" value="Unassembled WGS sequence"/>
</dbReference>
<proteinExistence type="predicted"/>
<dbReference type="Pfam" id="PF09136">
    <property type="entry name" value="Glucodextran_B"/>
    <property type="match status" value="1"/>
</dbReference>
<comment type="caution">
    <text evidence="3">The sequence shown here is derived from an EMBL/GenBank/DDBJ whole genome shotgun (WGS) entry which is preliminary data.</text>
</comment>
<protein>
    <recommendedName>
        <fullName evidence="5">DUF4115 domain-containing protein</fullName>
    </recommendedName>
</protein>
<reference evidence="3 4" key="1">
    <citation type="journal article" date="2015" name="Nature">
        <title>rRNA introns, odd ribosomes, and small enigmatic genomes across a large radiation of phyla.</title>
        <authorList>
            <person name="Brown C.T."/>
            <person name="Hug L.A."/>
            <person name="Thomas B.C."/>
            <person name="Sharon I."/>
            <person name="Castelle C.J."/>
            <person name="Singh A."/>
            <person name="Wilkins M.J."/>
            <person name="Williams K.H."/>
            <person name="Banfield J.F."/>
        </authorList>
    </citation>
    <scope>NUCLEOTIDE SEQUENCE [LARGE SCALE GENOMIC DNA]</scope>
</reference>
<dbReference type="AlphaFoldDB" id="A0A0G0YIH0"/>
<dbReference type="PANTHER" id="PTHR34475">
    <property type="match status" value="1"/>
</dbReference>
<evidence type="ECO:0000256" key="2">
    <source>
        <dbReference type="SAM" id="Phobius"/>
    </source>
</evidence>